<dbReference type="EMBL" id="BARS01059711">
    <property type="protein sequence ID" value="GAG47519.1"/>
    <property type="molecule type" value="Genomic_DNA"/>
</dbReference>
<comment type="caution">
    <text evidence="1">The sequence shown here is derived from an EMBL/GenBank/DDBJ whole genome shotgun (WGS) entry which is preliminary data.</text>
</comment>
<gene>
    <name evidence="1" type="ORF">S01H1_86305</name>
</gene>
<dbReference type="AlphaFoldDB" id="X0XW08"/>
<accession>X0XW08</accession>
<protein>
    <submittedName>
        <fullName evidence="1">Uncharacterized protein</fullName>
    </submittedName>
</protein>
<proteinExistence type="predicted"/>
<organism evidence="1">
    <name type="scientific">marine sediment metagenome</name>
    <dbReference type="NCBI Taxonomy" id="412755"/>
    <lineage>
        <taxon>unclassified sequences</taxon>
        <taxon>metagenomes</taxon>
        <taxon>ecological metagenomes</taxon>
    </lineage>
</organism>
<reference evidence="1" key="1">
    <citation type="journal article" date="2014" name="Front. Microbiol.">
        <title>High frequency of phylogenetically diverse reductive dehalogenase-homologous genes in deep subseafloor sedimentary metagenomes.</title>
        <authorList>
            <person name="Kawai M."/>
            <person name="Futagami T."/>
            <person name="Toyoda A."/>
            <person name="Takaki Y."/>
            <person name="Nishi S."/>
            <person name="Hori S."/>
            <person name="Arai W."/>
            <person name="Tsubouchi T."/>
            <person name="Morono Y."/>
            <person name="Uchiyama I."/>
            <person name="Ito T."/>
            <person name="Fujiyama A."/>
            <person name="Inagaki F."/>
            <person name="Takami H."/>
        </authorList>
    </citation>
    <scope>NUCLEOTIDE SEQUENCE</scope>
    <source>
        <strain evidence="1">Expedition CK06-06</strain>
    </source>
</reference>
<sequence length="33" mass="3367">GDPIGFADLQWLPIPVPREGGGPGDVVIRSHGG</sequence>
<feature type="non-terminal residue" evidence="1">
    <location>
        <position position="33"/>
    </location>
</feature>
<evidence type="ECO:0000313" key="1">
    <source>
        <dbReference type="EMBL" id="GAG47519.1"/>
    </source>
</evidence>
<name>X0XW08_9ZZZZ</name>
<feature type="non-terminal residue" evidence="1">
    <location>
        <position position="1"/>
    </location>
</feature>